<keyword evidence="3" id="KW-1185">Reference proteome</keyword>
<feature type="transmembrane region" description="Helical" evidence="1">
    <location>
        <begin position="53"/>
        <end position="72"/>
    </location>
</feature>
<sequence>MYALARSLALVLVAIVGLLSSSIPFVAAAALAMILVQGLDAVIGARISDRLKTVGPALTAMVNAAALVWMLTT</sequence>
<dbReference type="Proteomes" id="UP000247832">
    <property type="component" value="Unassembled WGS sequence"/>
</dbReference>
<reference evidence="2 3" key="1">
    <citation type="submission" date="2018-05" db="EMBL/GenBank/DDBJ databases">
        <title>Genetic diversity of glacier-inhabiting Cryobacterium bacteria in China and description of Cryobacterium mengkeensis sp. nov. and Arthrobacter glacialis sp. nov.</title>
        <authorList>
            <person name="Liu Q."/>
            <person name="Xin Y.-H."/>
        </authorList>
    </citation>
    <scope>NUCLEOTIDE SEQUENCE [LARGE SCALE GENOMIC DNA]</scope>
    <source>
        <strain evidence="2 3">LI2</strain>
    </source>
</reference>
<accession>A0A2V5L3U8</accession>
<protein>
    <submittedName>
        <fullName evidence="2">Uncharacterized protein</fullName>
    </submittedName>
</protein>
<dbReference type="AlphaFoldDB" id="A0A2V5L3U8"/>
<organism evidence="2 3">
    <name type="scientific">Arthrobacter livingstonensis</name>
    <dbReference type="NCBI Taxonomy" id="670078"/>
    <lineage>
        <taxon>Bacteria</taxon>
        <taxon>Bacillati</taxon>
        <taxon>Actinomycetota</taxon>
        <taxon>Actinomycetes</taxon>
        <taxon>Micrococcales</taxon>
        <taxon>Micrococcaceae</taxon>
        <taxon>Arthrobacter</taxon>
    </lineage>
</organism>
<dbReference type="OrthoDB" id="8086091at2"/>
<evidence type="ECO:0000313" key="3">
    <source>
        <dbReference type="Proteomes" id="UP000247832"/>
    </source>
</evidence>
<dbReference type="EMBL" id="QJVD01000019">
    <property type="protein sequence ID" value="PYI65979.1"/>
    <property type="molecule type" value="Genomic_DNA"/>
</dbReference>
<keyword evidence="1" id="KW-1133">Transmembrane helix</keyword>
<name>A0A2V5L3U8_9MICC</name>
<proteinExistence type="predicted"/>
<gene>
    <name evidence="2" type="ORF">CVV68_16265</name>
</gene>
<evidence type="ECO:0000313" key="2">
    <source>
        <dbReference type="EMBL" id="PYI65979.1"/>
    </source>
</evidence>
<comment type="caution">
    <text evidence="2">The sequence shown here is derived from an EMBL/GenBank/DDBJ whole genome shotgun (WGS) entry which is preliminary data.</text>
</comment>
<evidence type="ECO:0000256" key="1">
    <source>
        <dbReference type="SAM" id="Phobius"/>
    </source>
</evidence>
<keyword evidence="1" id="KW-0472">Membrane</keyword>
<keyword evidence="1" id="KW-0812">Transmembrane</keyword>